<dbReference type="InterPro" id="IPR032466">
    <property type="entry name" value="Metal_Hydrolase"/>
</dbReference>
<reference evidence="3" key="3">
    <citation type="submission" date="2020-02" db="EMBL/GenBank/DDBJ databases">
        <authorList>
            <person name="Matsumoto Y."/>
            <person name="Motooka D."/>
            <person name="Nakamura S."/>
        </authorList>
    </citation>
    <scope>NUCLEOTIDE SEQUENCE</scope>
    <source>
        <strain evidence="3">JCM 6377</strain>
    </source>
</reference>
<organism evidence="4 5">
    <name type="scientific">Mycolicibacterium agri</name>
    <name type="common">Mycobacterium agri</name>
    <dbReference type="NCBI Taxonomy" id="36811"/>
    <lineage>
        <taxon>Bacteria</taxon>
        <taxon>Bacillati</taxon>
        <taxon>Actinomycetota</taxon>
        <taxon>Actinomycetes</taxon>
        <taxon>Mycobacteriales</taxon>
        <taxon>Mycobacteriaceae</taxon>
        <taxon>Mycolicibacterium</taxon>
    </lineage>
</organism>
<evidence type="ECO:0000259" key="2">
    <source>
        <dbReference type="Pfam" id="PF04909"/>
    </source>
</evidence>
<evidence type="ECO:0000313" key="6">
    <source>
        <dbReference type="Proteomes" id="UP000465302"/>
    </source>
</evidence>
<accession>A0A2A7MVY9</accession>
<proteinExistence type="predicted"/>
<sequence length="336" mass="36619">MRVIDAHAHLISTDAVETLREELPDHAPAFEDCPGGRYLVYPNGRASGPLPQGMFDLDVRLDDMDRTGVSVQVLSPNPPQFGYALDADASAVHSAVVNDATIATAEKAPDRLLALLTLPLPNVDAALNELARCAGRAPVRGVEIGANIAGENLDAPELEPLWAELERRRMFVLVHSAPADTPQYRRHFTRNLVGNPADSTLAIASLIFGGVVERHPDLVFCFVHGGGFAPYQIGRWDRGWRSREELRAAAPRPPSEYLRRFYFDSLTHDSASLAFLGARVGWDRVVLGSDYCFDMASDDPVADIRLLHLDSADECAVLGNTMASILDRAETARGEG</sequence>
<evidence type="ECO:0000313" key="4">
    <source>
        <dbReference type="EMBL" id="PEG35719.1"/>
    </source>
</evidence>
<keyword evidence="3" id="KW-0378">Hydrolase</keyword>
<dbReference type="AlphaFoldDB" id="A0A2A7MVY9"/>
<reference evidence="3 6" key="2">
    <citation type="journal article" date="2019" name="Emerg. Microbes Infect.">
        <title>Comprehensive subspecies identification of 175 nontuberculous mycobacteria species based on 7547 genomic profiles.</title>
        <authorList>
            <person name="Matsumoto Y."/>
            <person name="Kinjo T."/>
            <person name="Motooka D."/>
            <person name="Nabeya D."/>
            <person name="Jung N."/>
            <person name="Uechi K."/>
            <person name="Horii T."/>
            <person name="Iida T."/>
            <person name="Fujita J."/>
            <person name="Nakamura S."/>
        </authorList>
    </citation>
    <scope>NUCLEOTIDE SEQUENCE [LARGE SCALE GENOMIC DNA]</scope>
    <source>
        <strain evidence="3 6">JCM 6377</strain>
    </source>
</reference>
<evidence type="ECO:0000313" key="3">
    <source>
        <dbReference type="EMBL" id="GFG54134.1"/>
    </source>
</evidence>
<dbReference type="Pfam" id="PF04909">
    <property type="entry name" value="Amidohydro_2"/>
    <property type="match status" value="1"/>
</dbReference>
<dbReference type="InterPro" id="IPR006680">
    <property type="entry name" value="Amidohydro-rel"/>
</dbReference>
<dbReference type="PANTHER" id="PTHR21240">
    <property type="entry name" value="2-AMINO-3-CARBOXYLMUCONATE-6-SEMIALDEHYDE DECARBOXYLASE"/>
    <property type="match status" value="1"/>
</dbReference>
<dbReference type="EMBL" id="BLKS01000001">
    <property type="protein sequence ID" value="GFG54134.1"/>
    <property type="molecule type" value="Genomic_DNA"/>
</dbReference>
<comment type="caution">
    <text evidence="4">The sequence shown here is derived from an EMBL/GenBank/DDBJ whole genome shotgun (WGS) entry which is preliminary data.</text>
</comment>
<dbReference type="GO" id="GO:0016831">
    <property type="term" value="F:carboxy-lyase activity"/>
    <property type="evidence" value="ECO:0007669"/>
    <property type="project" value="InterPro"/>
</dbReference>
<dbReference type="Gene3D" id="3.20.20.140">
    <property type="entry name" value="Metal-dependent hydrolases"/>
    <property type="match status" value="1"/>
</dbReference>
<dbReference type="Proteomes" id="UP000465302">
    <property type="component" value="Unassembled WGS sequence"/>
</dbReference>
<reference evidence="4 5" key="1">
    <citation type="submission" date="2017-10" db="EMBL/GenBank/DDBJ databases">
        <title>The new phylogeny of genus Mycobacterium.</title>
        <authorList>
            <person name="Tortoli E."/>
            <person name="Trovato A."/>
            <person name="Cirillo D.M."/>
        </authorList>
    </citation>
    <scope>NUCLEOTIDE SEQUENCE [LARGE SCALE GENOMIC DNA]</scope>
    <source>
        <strain evidence="4 5">CCUG37673</strain>
    </source>
</reference>
<dbReference type="OrthoDB" id="149172at2"/>
<dbReference type="EMBL" id="PDCP01000041">
    <property type="protein sequence ID" value="PEG35719.1"/>
    <property type="molecule type" value="Genomic_DNA"/>
</dbReference>
<keyword evidence="5" id="KW-1185">Reference proteome</keyword>
<protein>
    <submittedName>
        <fullName evidence="3">Amidohydrolase</fullName>
    </submittedName>
</protein>
<dbReference type="Proteomes" id="UP000220914">
    <property type="component" value="Unassembled WGS sequence"/>
</dbReference>
<gene>
    <name evidence="4" type="ORF">CQY20_21025</name>
    <name evidence="3" type="ORF">MAGR_55750</name>
</gene>
<dbReference type="GO" id="GO:0016787">
    <property type="term" value="F:hydrolase activity"/>
    <property type="evidence" value="ECO:0007669"/>
    <property type="project" value="UniProtKB-KW"/>
</dbReference>
<dbReference type="InterPro" id="IPR032465">
    <property type="entry name" value="ACMSD"/>
</dbReference>
<feature type="domain" description="Amidohydrolase-related" evidence="2">
    <location>
        <begin position="4"/>
        <end position="309"/>
    </location>
</feature>
<dbReference type="PANTHER" id="PTHR21240:SF28">
    <property type="entry name" value="ISO-OROTATE DECARBOXYLASE (EUROFUNG)"/>
    <property type="match status" value="1"/>
</dbReference>
<dbReference type="GO" id="GO:0019748">
    <property type="term" value="P:secondary metabolic process"/>
    <property type="evidence" value="ECO:0007669"/>
    <property type="project" value="TreeGrafter"/>
</dbReference>
<evidence type="ECO:0000256" key="1">
    <source>
        <dbReference type="ARBA" id="ARBA00023239"/>
    </source>
</evidence>
<dbReference type="GO" id="GO:0005737">
    <property type="term" value="C:cytoplasm"/>
    <property type="evidence" value="ECO:0007669"/>
    <property type="project" value="TreeGrafter"/>
</dbReference>
<evidence type="ECO:0000313" key="5">
    <source>
        <dbReference type="Proteomes" id="UP000220914"/>
    </source>
</evidence>
<keyword evidence="1" id="KW-0456">Lyase</keyword>
<dbReference type="SUPFAM" id="SSF51556">
    <property type="entry name" value="Metallo-dependent hydrolases"/>
    <property type="match status" value="1"/>
</dbReference>
<dbReference type="RefSeq" id="WP_097942018.1">
    <property type="nucleotide sequence ID" value="NZ_BLKS01000001.1"/>
</dbReference>
<name>A0A2A7MVY9_MYCAG</name>